<organism evidence="2 3">
    <name type="scientific">Aquirufa aurantiipilula</name>
    <dbReference type="NCBI Taxonomy" id="2696561"/>
    <lineage>
        <taxon>Bacteria</taxon>
        <taxon>Pseudomonadati</taxon>
        <taxon>Bacteroidota</taxon>
        <taxon>Cytophagia</taxon>
        <taxon>Cytophagales</taxon>
        <taxon>Flectobacillaceae</taxon>
        <taxon>Aquirufa</taxon>
    </lineage>
</organism>
<dbReference type="Gene3D" id="3.40.50.1110">
    <property type="entry name" value="SGNH hydrolase"/>
    <property type="match status" value="2"/>
</dbReference>
<dbReference type="InterPro" id="IPR036116">
    <property type="entry name" value="FN3_sf"/>
</dbReference>
<dbReference type="CDD" id="cd00063">
    <property type="entry name" value="FN3"/>
    <property type="match status" value="1"/>
</dbReference>
<dbReference type="InterPro" id="IPR003961">
    <property type="entry name" value="FN3_dom"/>
</dbReference>
<dbReference type="Pfam" id="PF18962">
    <property type="entry name" value="Por_Secre_tail"/>
    <property type="match status" value="1"/>
</dbReference>
<accession>A0ABT6BI65</accession>
<dbReference type="EMBL" id="JARJOW010000003">
    <property type="protein sequence ID" value="MDF5690141.1"/>
    <property type="molecule type" value="Genomic_DNA"/>
</dbReference>
<protein>
    <submittedName>
        <fullName evidence="2">Sialate O-acetylesterase</fullName>
    </submittedName>
</protein>
<keyword evidence="3" id="KW-1185">Reference proteome</keyword>
<dbReference type="SUPFAM" id="SSF52266">
    <property type="entry name" value="SGNH hydrolase"/>
    <property type="match status" value="1"/>
</dbReference>
<feature type="domain" description="Fibronectin type-III" evidence="1">
    <location>
        <begin position="945"/>
        <end position="1032"/>
    </location>
</feature>
<dbReference type="Proteomes" id="UP001321344">
    <property type="component" value="Unassembled WGS sequence"/>
</dbReference>
<dbReference type="SUPFAM" id="SSF49265">
    <property type="entry name" value="Fibronectin type III"/>
    <property type="match status" value="1"/>
</dbReference>
<evidence type="ECO:0000259" key="1">
    <source>
        <dbReference type="PROSITE" id="PS50853"/>
    </source>
</evidence>
<evidence type="ECO:0000313" key="2">
    <source>
        <dbReference type="EMBL" id="MDF5690141.1"/>
    </source>
</evidence>
<sequence>MDGFLFDKLPQDYQLYPRDKQNNGLISIAGSSDSNQWTSISFILTRNSTRYSYRKLPLSFQQGRGFFKTELNIKAELAEYDLQVFAVNQLDSVLIVSRKNIVSGDVFLVSGQSNSYNGKENTKVYKGEFARSFGKYPEYTNVQNYNPADTLWSISNSPADVGLWASQIQKYIIEEHKIPVCIINGGSGGSSMEYNLARGTDKADLTQSSGRLYYKVMKAGLLNAARAFIYRQGENDSNGNALGWLENFRKHVDLIKKEYPSIQKIYLPQINIVDGDYAMQGVLRNDQRRILQEGSFIQGFATVGTRGYDGIHYTPEGYFQSALEMYRLIDRDFYSKKINTAFESPNLTRAYYGSTDKKLIVLEFDQNQEMVVQLDTTLPSKQGQNILRTIKENFFLTGISLSQLKFDEIKSVKAYGNNVVLRLDRAPLEDVISYLPTYFPKEVFNQFPGPFLKNKGGMRAFSFENIKIGSPQLFDTLASVHTFHRIPQDYQLFPRDSKTNWGEIVVKGNERSGNFIGISALLSSKDGVRKYQYSALVYQKNTAEWAFNIPIKAEKTNHTLDIYLLKSPTDSVKIASRTHLVSGDVFLVNGGINASASFNETETDEFLRTFGKNSLLNNREDYALSDTLWSVSNSLGYANNVGSFAYSLQKKLAETLQIPIALINGSDHHSTTEHLLKPAMDPYLLQTNYGKMRYRIEKAGVKNRLKAYIFRHGEIDADKIAQPTISSINQLIHDLQADFPAIEKMIICQNDIGDHPSESAAILREFQRTIGEYHADIIPFSTLGTSGFTGSTYTKEGYVNNGLEIAQILGQQLYKIGNVEVETIAPNLKKVFQSNSNPKNLTLVFEEGQNIQYPSSFTHPSGKVLDINEFISIDNFTFQIQKATAKQHKIALELVSNKKRNTISYLPSFVTNNYYFYPYLGPYLQNSKGKNAFSFYQVKVQKAMDSVNIQVKEKKWDGISIQWEKLPTAQSYQLLRKKKGDAEFQFMAQYPASTTSFREIPKTLNTTYQYQIIALNDSTESDPSTISISLPDSLKGIVLSQLKQDKEIIPIGWTKAVDANKYVLSRQAPGEAFKVVFQGIGEKYEDKDVVPGLSYVYRLQYFTEEGISQNSYLKARTEITLGVEPDHSSKLQIFPNPSKNNITLAFGESISGKVSLINMSGMRLEQWEITQQESFGISLAKYPEGIYFIQVKTEQWPSVLLHKVIRITE</sequence>
<dbReference type="PROSITE" id="PS50853">
    <property type="entry name" value="FN3"/>
    <property type="match status" value="1"/>
</dbReference>
<name>A0ABT6BI65_9BACT</name>
<dbReference type="InterPro" id="IPR036514">
    <property type="entry name" value="SGNH_hydro_sf"/>
</dbReference>
<dbReference type="InterPro" id="IPR013783">
    <property type="entry name" value="Ig-like_fold"/>
</dbReference>
<dbReference type="RefSeq" id="WP_276343856.1">
    <property type="nucleotide sequence ID" value="NZ_JARJOW010000003.1"/>
</dbReference>
<dbReference type="NCBIfam" id="TIGR04183">
    <property type="entry name" value="Por_Secre_tail"/>
    <property type="match status" value="1"/>
</dbReference>
<reference evidence="2 3" key="1">
    <citation type="submission" date="2023-03" db="EMBL/GenBank/DDBJ databases">
        <title>Genome sequencing of Aquirufa.</title>
        <authorList>
            <person name="Pitt A."/>
            <person name="Hahn M.W."/>
        </authorList>
    </citation>
    <scope>NUCLEOTIDE SEQUENCE [LARGE SCALE GENOMIC DNA]</scope>
    <source>
        <strain evidence="2 3">WAEICH-18A</strain>
    </source>
</reference>
<dbReference type="Gene3D" id="2.60.40.10">
    <property type="entry name" value="Immunoglobulins"/>
    <property type="match status" value="1"/>
</dbReference>
<gene>
    <name evidence="2" type="ORF">PQG43_04640</name>
</gene>
<dbReference type="InterPro" id="IPR026444">
    <property type="entry name" value="Secre_tail"/>
</dbReference>
<comment type="caution">
    <text evidence="2">The sequence shown here is derived from an EMBL/GenBank/DDBJ whole genome shotgun (WGS) entry which is preliminary data.</text>
</comment>
<evidence type="ECO:0000313" key="3">
    <source>
        <dbReference type="Proteomes" id="UP001321344"/>
    </source>
</evidence>
<proteinExistence type="predicted"/>